<evidence type="ECO:0000313" key="2">
    <source>
        <dbReference type="EMBL" id="KAF2881236.1"/>
    </source>
</evidence>
<dbReference type="EMBL" id="VTPC01090838">
    <property type="protein sequence ID" value="KAF2881236.1"/>
    <property type="molecule type" value="Genomic_DNA"/>
</dbReference>
<reference evidence="2" key="1">
    <citation type="submission" date="2019-08" db="EMBL/GenBank/DDBJ databases">
        <title>The genome of the North American firefly Photinus pyralis.</title>
        <authorList>
            <consortium name="Photinus pyralis genome working group"/>
            <person name="Fallon T.R."/>
            <person name="Sander Lower S.E."/>
            <person name="Weng J.-K."/>
        </authorList>
    </citation>
    <scope>NUCLEOTIDE SEQUENCE</scope>
    <source>
        <strain evidence="2">TRF0915ILg1</strain>
        <tissue evidence="2">Whole body</tissue>
    </source>
</reference>
<dbReference type="Proteomes" id="UP000801492">
    <property type="component" value="Unassembled WGS sequence"/>
</dbReference>
<keyword evidence="1" id="KW-0224">Dipeptidase</keyword>
<gene>
    <name evidence="2" type="ORF">ILUMI_24931</name>
</gene>
<accession>A0A8K0G060</accession>
<dbReference type="PROSITE" id="PS51365">
    <property type="entry name" value="RENAL_DIPEPTIDASE_2"/>
    <property type="match status" value="1"/>
</dbReference>
<keyword evidence="1" id="KW-0472">Membrane</keyword>
<keyword evidence="1" id="KW-0732">Signal</keyword>
<name>A0A8K0G060_IGNLU</name>
<comment type="cofactor">
    <cofactor evidence="1">
        <name>Zn(2+)</name>
        <dbReference type="ChEBI" id="CHEBI:29105"/>
    </cofactor>
</comment>
<feature type="signal peptide" evidence="1">
    <location>
        <begin position="1"/>
        <end position="22"/>
    </location>
</feature>
<keyword evidence="1" id="KW-0325">Glycoprotein</keyword>
<evidence type="ECO:0000313" key="3">
    <source>
        <dbReference type="Proteomes" id="UP000801492"/>
    </source>
</evidence>
<dbReference type="OrthoDB" id="445695at2759"/>
<comment type="similarity">
    <text evidence="1">Belongs to the metallo-dependent hydrolases superfamily. Peptidase M19 family.</text>
</comment>
<proteinExistence type="inferred from homology"/>
<keyword evidence="3" id="KW-1185">Reference proteome</keyword>
<dbReference type="InterPro" id="IPR032466">
    <property type="entry name" value="Metal_Hydrolase"/>
</dbReference>
<dbReference type="Pfam" id="PF01244">
    <property type="entry name" value="Peptidase_M19"/>
    <property type="match status" value="1"/>
</dbReference>
<dbReference type="GO" id="GO:0046872">
    <property type="term" value="F:metal ion binding"/>
    <property type="evidence" value="ECO:0007669"/>
    <property type="project" value="UniProtKB-UniRule"/>
</dbReference>
<dbReference type="EC" id="3.4.13.19" evidence="1"/>
<dbReference type="GO" id="GO:0070573">
    <property type="term" value="F:metallodipeptidase activity"/>
    <property type="evidence" value="ECO:0007669"/>
    <property type="project" value="InterPro"/>
</dbReference>
<dbReference type="PANTHER" id="PTHR10443">
    <property type="entry name" value="MICROSOMAL DIPEPTIDASE"/>
    <property type="match status" value="1"/>
</dbReference>
<comment type="caution">
    <text evidence="2">The sequence shown here is derived from an EMBL/GenBank/DDBJ whole genome shotgun (WGS) entry which is preliminary data.</text>
</comment>
<sequence length="375" mass="41873">MKLDAGLFLILCITLLSSTTRSHVLDEAPLIDGHNDLPYNLYKLTENNLDKYNFEKNLTNDPVWGSKYCKSCFTDLPRLRAGKVAAQFWVAYVDCKVQYKDALAKTIEQIDVIKRFAKRYQNYLHLATSTADITNAFASGKIASLIGVEGGHSMDSRLGVLRMLYDLGARYMTLTHACNTPWADNSYVDDSKPVHNLTAFGRLVVREMNRLGMLVDLSHVSHNVMNQAIDASVAPIFFSHSSAYAVRNHNRNVQDSTLRKVKENRGVVMVNFASNFVNSDPLQASIEDVAKHINHIVNVAGINSVGIGADYDGVSSMPKGLEDVSKYPDLFDLLQAQNASRWTNENLKLLAGGNFLRVFQEVENVCSEYTTSMFK</sequence>
<comment type="subunit">
    <text evidence="1">Homodimer; disulfide-linked.</text>
</comment>
<dbReference type="SUPFAM" id="SSF51556">
    <property type="entry name" value="Metallo-dependent hydrolases"/>
    <property type="match status" value="1"/>
</dbReference>
<comment type="catalytic activity">
    <reaction evidence="1">
        <text>an L-aminoacyl-L-amino acid + H2O = 2 an L-alpha-amino acid</text>
        <dbReference type="Rhea" id="RHEA:48940"/>
        <dbReference type="ChEBI" id="CHEBI:15377"/>
        <dbReference type="ChEBI" id="CHEBI:59869"/>
        <dbReference type="ChEBI" id="CHEBI:77460"/>
        <dbReference type="EC" id="3.4.13.19"/>
    </reaction>
</comment>
<keyword evidence="1" id="KW-0862">Zinc</keyword>
<dbReference type="CDD" id="cd01301">
    <property type="entry name" value="rDP_like"/>
    <property type="match status" value="1"/>
</dbReference>
<keyword evidence="1" id="KW-0482">Metalloprotease</keyword>
<dbReference type="GO" id="GO:0006508">
    <property type="term" value="P:proteolysis"/>
    <property type="evidence" value="ECO:0007669"/>
    <property type="project" value="UniProtKB-KW"/>
</dbReference>
<keyword evidence="1" id="KW-0645">Protease</keyword>
<dbReference type="AlphaFoldDB" id="A0A8K0G060"/>
<protein>
    <recommendedName>
        <fullName evidence="1">Dipeptidase</fullName>
        <ecNumber evidence="1">3.4.13.19</ecNumber>
    </recommendedName>
</protein>
<comment type="subcellular location">
    <subcellularLocation>
        <location evidence="1">Membrane</location>
        <topology evidence="1">Lipid-anchor</topology>
        <topology evidence="1">GPI-anchor</topology>
    </subcellularLocation>
</comment>
<evidence type="ECO:0000256" key="1">
    <source>
        <dbReference type="RuleBase" id="RU341113"/>
    </source>
</evidence>
<keyword evidence="1" id="KW-0449">Lipoprotein</keyword>
<organism evidence="2 3">
    <name type="scientific">Ignelater luminosus</name>
    <name type="common">Cucubano</name>
    <name type="synonym">Pyrophorus luminosus</name>
    <dbReference type="NCBI Taxonomy" id="2038154"/>
    <lineage>
        <taxon>Eukaryota</taxon>
        <taxon>Metazoa</taxon>
        <taxon>Ecdysozoa</taxon>
        <taxon>Arthropoda</taxon>
        <taxon>Hexapoda</taxon>
        <taxon>Insecta</taxon>
        <taxon>Pterygota</taxon>
        <taxon>Neoptera</taxon>
        <taxon>Endopterygota</taxon>
        <taxon>Coleoptera</taxon>
        <taxon>Polyphaga</taxon>
        <taxon>Elateriformia</taxon>
        <taxon>Elateroidea</taxon>
        <taxon>Elateridae</taxon>
        <taxon>Agrypninae</taxon>
        <taxon>Pyrophorini</taxon>
        <taxon>Ignelater</taxon>
    </lineage>
</organism>
<keyword evidence="1" id="KW-0378">Hydrolase</keyword>
<dbReference type="GO" id="GO:0098552">
    <property type="term" value="C:side of membrane"/>
    <property type="evidence" value="ECO:0007669"/>
    <property type="project" value="UniProtKB-KW"/>
</dbReference>
<dbReference type="Gene3D" id="3.20.20.140">
    <property type="entry name" value="Metal-dependent hydrolases"/>
    <property type="match status" value="1"/>
</dbReference>
<dbReference type="InterPro" id="IPR008257">
    <property type="entry name" value="Pept_M19"/>
</dbReference>
<dbReference type="PANTHER" id="PTHR10443:SF45">
    <property type="entry name" value="DIPEPTIDASE"/>
    <property type="match status" value="1"/>
</dbReference>
<feature type="chain" id="PRO_5035489096" description="Dipeptidase" evidence="1">
    <location>
        <begin position="23"/>
        <end position="375"/>
    </location>
</feature>
<keyword evidence="1" id="KW-0336">GPI-anchor</keyword>
<keyword evidence="1" id="KW-1015">Disulfide bond</keyword>
<keyword evidence="1" id="KW-0479">Metal-binding</keyword>